<gene>
    <name evidence="13" type="primary">rsmE</name>
    <name evidence="13" type="ORF">Q31a_04670</name>
</gene>
<dbReference type="Pfam" id="PF04452">
    <property type="entry name" value="Methyltrans_RNA"/>
    <property type="match status" value="1"/>
</dbReference>
<feature type="domain" description="Ribosomal RNA small subunit methyltransferase E PUA-like" evidence="12">
    <location>
        <begin position="19"/>
        <end position="65"/>
    </location>
</feature>
<evidence type="ECO:0000256" key="6">
    <source>
        <dbReference type="ARBA" id="ARBA00022679"/>
    </source>
</evidence>
<evidence type="ECO:0000256" key="8">
    <source>
        <dbReference type="ARBA" id="ARBA00025699"/>
    </source>
</evidence>
<dbReference type="OrthoDB" id="9815641at2"/>
<keyword evidence="4 10" id="KW-0698">rRNA processing</keyword>
<comment type="subcellular location">
    <subcellularLocation>
        <location evidence="1 10">Cytoplasm</location>
    </subcellularLocation>
</comment>
<keyword evidence="5 10" id="KW-0489">Methyltransferase</keyword>
<dbReference type="AlphaFoldDB" id="A0A518G0Z1"/>
<dbReference type="PANTHER" id="PTHR30027:SF3">
    <property type="entry name" value="16S RRNA (URACIL(1498)-N(3))-METHYLTRANSFERASE"/>
    <property type="match status" value="1"/>
</dbReference>
<dbReference type="InterPro" id="IPR046887">
    <property type="entry name" value="RsmE_PUA-like"/>
</dbReference>
<evidence type="ECO:0000313" key="13">
    <source>
        <dbReference type="EMBL" id="QDV22184.1"/>
    </source>
</evidence>
<keyword evidence="14" id="KW-1185">Reference proteome</keyword>
<evidence type="ECO:0000313" key="14">
    <source>
        <dbReference type="Proteomes" id="UP000318017"/>
    </source>
</evidence>
<keyword evidence="6 10" id="KW-0808">Transferase</keyword>
<accession>A0A518G0Z1</accession>
<dbReference type="PANTHER" id="PTHR30027">
    <property type="entry name" value="RIBOSOMAL RNA SMALL SUBUNIT METHYLTRANSFERASE E"/>
    <property type="match status" value="1"/>
</dbReference>
<dbReference type="Proteomes" id="UP000318017">
    <property type="component" value="Chromosome"/>
</dbReference>
<dbReference type="InterPro" id="IPR029026">
    <property type="entry name" value="tRNA_m1G_MTases_N"/>
</dbReference>
<evidence type="ECO:0000259" key="12">
    <source>
        <dbReference type="Pfam" id="PF20260"/>
    </source>
</evidence>
<protein>
    <recommendedName>
        <fullName evidence="10">Ribosomal RNA small subunit methyltransferase E</fullName>
        <ecNumber evidence="10">2.1.1.193</ecNumber>
    </recommendedName>
</protein>
<dbReference type="InterPro" id="IPR029028">
    <property type="entry name" value="Alpha/beta_knot_MTases"/>
</dbReference>
<evidence type="ECO:0000256" key="3">
    <source>
        <dbReference type="ARBA" id="ARBA00022490"/>
    </source>
</evidence>
<organism evidence="13 14">
    <name type="scientific">Aureliella helgolandensis</name>
    <dbReference type="NCBI Taxonomy" id="2527968"/>
    <lineage>
        <taxon>Bacteria</taxon>
        <taxon>Pseudomonadati</taxon>
        <taxon>Planctomycetota</taxon>
        <taxon>Planctomycetia</taxon>
        <taxon>Pirellulales</taxon>
        <taxon>Pirellulaceae</taxon>
        <taxon>Aureliella</taxon>
    </lineage>
</organism>
<dbReference type="NCBIfam" id="TIGR00046">
    <property type="entry name" value="RsmE family RNA methyltransferase"/>
    <property type="match status" value="1"/>
</dbReference>
<reference evidence="13 14" key="1">
    <citation type="submission" date="2019-02" db="EMBL/GenBank/DDBJ databases">
        <title>Deep-cultivation of Planctomycetes and their phenomic and genomic characterization uncovers novel biology.</title>
        <authorList>
            <person name="Wiegand S."/>
            <person name="Jogler M."/>
            <person name="Boedeker C."/>
            <person name="Pinto D."/>
            <person name="Vollmers J."/>
            <person name="Rivas-Marin E."/>
            <person name="Kohn T."/>
            <person name="Peeters S.H."/>
            <person name="Heuer A."/>
            <person name="Rast P."/>
            <person name="Oberbeckmann S."/>
            <person name="Bunk B."/>
            <person name="Jeske O."/>
            <person name="Meyerdierks A."/>
            <person name="Storesund J.E."/>
            <person name="Kallscheuer N."/>
            <person name="Luecker S."/>
            <person name="Lage O.M."/>
            <person name="Pohl T."/>
            <person name="Merkel B.J."/>
            <person name="Hornburger P."/>
            <person name="Mueller R.-W."/>
            <person name="Bruemmer F."/>
            <person name="Labrenz M."/>
            <person name="Spormann A.M."/>
            <person name="Op den Camp H."/>
            <person name="Overmann J."/>
            <person name="Amann R."/>
            <person name="Jetten M.S.M."/>
            <person name="Mascher T."/>
            <person name="Medema M.H."/>
            <person name="Devos D.P."/>
            <person name="Kaster A.-K."/>
            <person name="Ovreas L."/>
            <person name="Rohde M."/>
            <person name="Galperin M.Y."/>
            <person name="Jogler C."/>
        </authorList>
    </citation>
    <scope>NUCLEOTIDE SEQUENCE [LARGE SCALE GENOMIC DNA]</scope>
    <source>
        <strain evidence="13 14">Q31a</strain>
    </source>
</reference>
<evidence type="ECO:0000256" key="4">
    <source>
        <dbReference type="ARBA" id="ARBA00022552"/>
    </source>
</evidence>
<comment type="catalytic activity">
    <reaction evidence="9 10">
        <text>uridine(1498) in 16S rRNA + S-adenosyl-L-methionine = N(3)-methyluridine(1498) in 16S rRNA + S-adenosyl-L-homocysteine + H(+)</text>
        <dbReference type="Rhea" id="RHEA:42920"/>
        <dbReference type="Rhea" id="RHEA-COMP:10283"/>
        <dbReference type="Rhea" id="RHEA-COMP:10284"/>
        <dbReference type="ChEBI" id="CHEBI:15378"/>
        <dbReference type="ChEBI" id="CHEBI:57856"/>
        <dbReference type="ChEBI" id="CHEBI:59789"/>
        <dbReference type="ChEBI" id="CHEBI:65315"/>
        <dbReference type="ChEBI" id="CHEBI:74502"/>
        <dbReference type="EC" id="2.1.1.193"/>
    </reaction>
</comment>
<sequence>MSPPRFLVPQLPNSGPLDLDEAESRHACGVLRLQVGDAVEVFDGQGGEAQARIVQIQKRSVELNIDARTDANRELHWPLTLDIALPKGDRQKTLVEGLVQLGVTNLVPLHCQRGVAQPTGKAILRLERMVIEASKQCRRNHLMRIAPPIPLANLSQSTTEPTLRMFAHPYGTAATARQILDANASLPNPKNVEIAVGPEGGFTAAEVAELQDSGWLQFSLGPRILRIEMAAIAIASIHASLQPQSGLSS</sequence>
<dbReference type="Pfam" id="PF20260">
    <property type="entry name" value="PUA_4"/>
    <property type="match status" value="1"/>
</dbReference>
<dbReference type="SUPFAM" id="SSF88697">
    <property type="entry name" value="PUA domain-like"/>
    <property type="match status" value="1"/>
</dbReference>
<keyword evidence="7 10" id="KW-0949">S-adenosyl-L-methionine</keyword>
<comment type="similarity">
    <text evidence="2 10">Belongs to the RNA methyltransferase RsmE family.</text>
</comment>
<dbReference type="GO" id="GO:0005737">
    <property type="term" value="C:cytoplasm"/>
    <property type="evidence" value="ECO:0007669"/>
    <property type="project" value="UniProtKB-SubCell"/>
</dbReference>
<comment type="function">
    <text evidence="8 10">Specifically methylates the N3 position of the uracil ring of uridine 1498 (m3U1498) in 16S rRNA. Acts on the fully assembled 30S ribosomal subunit.</text>
</comment>
<evidence type="ECO:0000256" key="2">
    <source>
        <dbReference type="ARBA" id="ARBA00005528"/>
    </source>
</evidence>
<dbReference type="PIRSF" id="PIRSF015601">
    <property type="entry name" value="MTase_slr0722"/>
    <property type="match status" value="1"/>
</dbReference>
<dbReference type="SUPFAM" id="SSF75217">
    <property type="entry name" value="alpha/beta knot"/>
    <property type="match status" value="1"/>
</dbReference>
<dbReference type="GO" id="GO:0070042">
    <property type="term" value="F:rRNA (uridine-N3-)-methyltransferase activity"/>
    <property type="evidence" value="ECO:0007669"/>
    <property type="project" value="TreeGrafter"/>
</dbReference>
<evidence type="ECO:0000256" key="1">
    <source>
        <dbReference type="ARBA" id="ARBA00004496"/>
    </source>
</evidence>
<dbReference type="EMBL" id="CP036298">
    <property type="protein sequence ID" value="QDV22184.1"/>
    <property type="molecule type" value="Genomic_DNA"/>
</dbReference>
<dbReference type="InterPro" id="IPR006700">
    <property type="entry name" value="RsmE"/>
</dbReference>
<evidence type="ECO:0000256" key="7">
    <source>
        <dbReference type="ARBA" id="ARBA00022691"/>
    </source>
</evidence>
<evidence type="ECO:0000259" key="11">
    <source>
        <dbReference type="Pfam" id="PF04452"/>
    </source>
</evidence>
<dbReference type="Gene3D" id="3.40.1280.10">
    <property type="match status" value="1"/>
</dbReference>
<dbReference type="GO" id="GO:0070475">
    <property type="term" value="P:rRNA base methylation"/>
    <property type="evidence" value="ECO:0007669"/>
    <property type="project" value="TreeGrafter"/>
</dbReference>
<dbReference type="EC" id="2.1.1.193" evidence="10"/>
<dbReference type="InterPro" id="IPR015947">
    <property type="entry name" value="PUA-like_sf"/>
</dbReference>
<dbReference type="KEGG" id="ahel:Q31a_04670"/>
<evidence type="ECO:0000256" key="5">
    <source>
        <dbReference type="ARBA" id="ARBA00022603"/>
    </source>
</evidence>
<proteinExistence type="inferred from homology"/>
<dbReference type="RefSeq" id="WP_145073338.1">
    <property type="nucleotide sequence ID" value="NZ_CP036298.1"/>
</dbReference>
<dbReference type="InterPro" id="IPR046886">
    <property type="entry name" value="RsmE_MTase_dom"/>
</dbReference>
<dbReference type="CDD" id="cd18084">
    <property type="entry name" value="RsmE-like"/>
    <property type="match status" value="1"/>
</dbReference>
<feature type="domain" description="Ribosomal RNA small subunit methyltransferase E methyltransferase" evidence="11">
    <location>
        <begin position="76"/>
        <end position="237"/>
    </location>
</feature>
<evidence type="ECO:0000256" key="10">
    <source>
        <dbReference type="PIRNR" id="PIRNR015601"/>
    </source>
</evidence>
<evidence type="ECO:0000256" key="9">
    <source>
        <dbReference type="ARBA" id="ARBA00047944"/>
    </source>
</evidence>
<keyword evidence="3 10" id="KW-0963">Cytoplasm</keyword>
<name>A0A518G0Z1_9BACT</name>